<dbReference type="Proteomes" id="UP000184036">
    <property type="component" value="Unassembled WGS sequence"/>
</dbReference>
<keyword evidence="1" id="KW-0812">Transmembrane</keyword>
<evidence type="ECO:0000313" key="3">
    <source>
        <dbReference type="Proteomes" id="UP000184036"/>
    </source>
</evidence>
<dbReference type="AlphaFoldDB" id="A0A1M5J3H4"/>
<gene>
    <name evidence="2" type="ORF">SAMN05444396_10981</name>
</gene>
<dbReference type="EMBL" id="FQWE01000009">
    <property type="protein sequence ID" value="SHG35114.1"/>
    <property type="molecule type" value="Genomic_DNA"/>
</dbReference>
<keyword evidence="1" id="KW-0472">Membrane</keyword>
<accession>A0A1M5J3H4</accession>
<keyword evidence="1" id="KW-1133">Transmembrane helix</keyword>
<proteinExistence type="predicted"/>
<evidence type="ECO:0000313" key="2">
    <source>
        <dbReference type="EMBL" id="SHG35114.1"/>
    </source>
</evidence>
<protein>
    <submittedName>
        <fullName evidence="2">Uncharacterized protein</fullName>
    </submittedName>
</protein>
<keyword evidence="3" id="KW-1185">Reference proteome</keyword>
<sequence length="93" mass="10969">MLIFYLHFFLLFFHSISTFNLLSQQAEKSIVKSALEVAYRSINPTYTFDQLTYKVKTLFFLLGLPQPLVVIFVVYIIFIIVRCKMAYILFITD</sequence>
<evidence type="ECO:0000256" key="1">
    <source>
        <dbReference type="SAM" id="Phobius"/>
    </source>
</evidence>
<organism evidence="2 3">
    <name type="scientific">Flavobacterium segetis</name>
    <dbReference type="NCBI Taxonomy" id="271157"/>
    <lineage>
        <taxon>Bacteria</taxon>
        <taxon>Pseudomonadati</taxon>
        <taxon>Bacteroidota</taxon>
        <taxon>Flavobacteriia</taxon>
        <taxon>Flavobacteriales</taxon>
        <taxon>Flavobacteriaceae</taxon>
        <taxon>Flavobacterium</taxon>
    </lineage>
</organism>
<feature type="transmembrane region" description="Helical" evidence="1">
    <location>
        <begin position="58"/>
        <end position="81"/>
    </location>
</feature>
<name>A0A1M5J3H4_9FLAO</name>
<reference evidence="3" key="1">
    <citation type="submission" date="2016-11" db="EMBL/GenBank/DDBJ databases">
        <authorList>
            <person name="Varghese N."/>
            <person name="Submissions S."/>
        </authorList>
    </citation>
    <scope>NUCLEOTIDE SEQUENCE [LARGE SCALE GENOMIC DNA]</scope>
    <source>
        <strain evidence="3">DSM 19741</strain>
    </source>
</reference>